<name>A0ABN3AGG4_9ACTN</name>
<dbReference type="Proteomes" id="UP001501020">
    <property type="component" value="Unassembled WGS sequence"/>
</dbReference>
<protein>
    <recommendedName>
        <fullName evidence="1">Integrase catalytic domain-containing protein</fullName>
    </recommendedName>
</protein>
<evidence type="ECO:0000259" key="1">
    <source>
        <dbReference type="PROSITE" id="PS50994"/>
    </source>
</evidence>
<dbReference type="InterPro" id="IPR001584">
    <property type="entry name" value="Integrase_cat-core"/>
</dbReference>
<dbReference type="InterPro" id="IPR036397">
    <property type="entry name" value="RNaseH_sf"/>
</dbReference>
<reference evidence="2 3" key="1">
    <citation type="journal article" date="2019" name="Int. J. Syst. Evol. Microbiol.">
        <title>The Global Catalogue of Microorganisms (GCM) 10K type strain sequencing project: providing services to taxonomists for standard genome sequencing and annotation.</title>
        <authorList>
            <consortium name="The Broad Institute Genomics Platform"/>
            <consortium name="The Broad Institute Genome Sequencing Center for Infectious Disease"/>
            <person name="Wu L."/>
            <person name="Ma J."/>
        </authorList>
    </citation>
    <scope>NUCLEOTIDE SEQUENCE [LARGE SCALE GENOMIC DNA]</scope>
    <source>
        <strain evidence="2 3">JCM 13850</strain>
    </source>
</reference>
<dbReference type="PROSITE" id="PS50994">
    <property type="entry name" value="INTEGRASE"/>
    <property type="match status" value="1"/>
</dbReference>
<organism evidence="2 3">
    <name type="scientific">Actinomadura napierensis</name>
    <dbReference type="NCBI Taxonomy" id="267854"/>
    <lineage>
        <taxon>Bacteria</taxon>
        <taxon>Bacillati</taxon>
        <taxon>Actinomycetota</taxon>
        <taxon>Actinomycetes</taxon>
        <taxon>Streptosporangiales</taxon>
        <taxon>Thermomonosporaceae</taxon>
        <taxon>Actinomadura</taxon>
    </lineage>
</organism>
<dbReference type="EMBL" id="BAAAMR010000124">
    <property type="protein sequence ID" value="GAA2165112.1"/>
    <property type="molecule type" value="Genomic_DNA"/>
</dbReference>
<dbReference type="Pfam" id="PF13683">
    <property type="entry name" value="rve_3"/>
    <property type="match status" value="1"/>
</dbReference>
<evidence type="ECO:0000313" key="2">
    <source>
        <dbReference type="EMBL" id="GAA2165112.1"/>
    </source>
</evidence>
<dbReference type="RefSeq" id="WP_344281330.1">
    <property type="nucleotide sequence ID" value="NZ_BAAAMR010000124.1"/>
</dbReference>
<dbReference type="Gene3D" id="3.30.420.10">
    <property type="entry name" value="Ribonuclease H-like superfamily/Ribonuclease H"/>
    <property type="match status" value="1"/>
</dbReference>
<dbReference type="SUPFAM" id="SSF53098">
    <property type="entry name" value="Ribonuclease H-like"/>
    <property type="match status" value="1"/>
</dbReference>
<sequence>MEFSASAAWAVQQARNLAMELEGRIGALGFLIHDRDPIFTAAFDEVFKVEGLQVVRTLPQTPRMNALCERVIGTLRRELLDRVLILGERHLAMVLGEYLNHYNGHRPHRARRQRPPDAECQPIGTPAELNHLRSIRRRPVVTGVINEYHHAA</sequence>
<keyword evidence="3" id="KW-1185">Reference proteome</keyword>
<dbReference type="InterPro" id="IPR012337">
    <property type="entry name" value="RNaseH-like_sf"/>
</dbReference>
<evidence type="ECO:0000313" key="3">
    <source>
        <dbReference type="Proteomes" id="UP001501020"/>
    </source>
</evidence>
<proteinExistence type="predicted"/>
<accession>A0ABN3AGG4</accession>
<gene>
    <name evidence="2" type="ORF">GCM10009727_83430</name>
</gene>
<comment type="caution">
    <text evidence="2">The sequence shown here is derived from an EMBL/GenBank/DDBJ whole genome shotgun (WGS) entry which is preliminary data.</text>
</comment>
<feature type="domain" description="Integrase catalytic" evidence="1">
    <location>
        <begin position="1"/>
        <end position="123"/>
    </location>
</feature>